<dbReference type="InterPro" id="IPR002401">
    <property type="entry name" value="Cyt_P450_E_grp-I"/>
</dbReference>
<dbReference type="PROSITE" id="PS00086">
    <property type="entry name" value="CYTOCHROME_P450"/>
    <property type="match status" value="1"/>
</dbReference>
<accession>B7PRW9</accession>
<keyword evidence="5" id="KW-0256">Endoplasmic reticulum</keyword>
<protein>
    <submittedName>
        <fullName evidence="11 12">Cytochrome P450, putative</fullName>
        <ecNumber evidence="11">1.14.14.1</ecNumber>
    </submittedName>
</protein>
<dbReference type="GO" id="GO:0016712">
    <property type="term" value="F:oxidoreductase activity, acting on paired donors, with incorporation or reduction of molecular oxygen, reduced flavin or flavoprotein as one donor, and incorporation of one atom of oxygen"/>
    <property type="evidence" value="ECO:0007669"/>
    <property type="project" value="UniProtKB-EC"/>
</dbReference>
<dbReference type="Gene3D" id="1.10.630.10">
    <property type="entry name" value="Cytochrome P450"/>
    <property type="match status" value="1"/>
</dbReference>
<dbReference type="InterPro" id="IPR036396">
    <property type="entry name" value="Cyt_P450_sf"/>
</dbReference>
<dbReference type="VEuPathDB" id="VectorBase:ISCW019906"/>
<dbReference type="InterPro" id="IPR050196">
    <property type="entry name" value="Cytochrome_P450_Monoox"/>
</dbReference>
<dbReference type="EnsemblMetazoa" id="ISCW019906-RA">
    <property type="protein sequence ID" value="ISCW019906-PA"/>
    <property type="gene ID" value="ISCW019906"/>
</dbReference>
<evidence type="ECO:0000256" key="10">
    <source>
        <dbReference type="RuleBase" id="RU000461"/>
    </source>
</evidence>
<comment type="cofactor">
    <cofactor evidence="1 9">
        <name>heme</name>
        <dbReference type="ChEBI" id="CHEBI:30413"/>
    </cofactor>
</comment>
<dbReference type="PRINTS" id="PR00385">
    <property type="entry name" value="P450"/>
</dbReference>
<dbReference type="GO" id="GO:0020037">
    <property type="term" value="F:heme binding"/>
    <property type="evidence" value="ECO:0007669"/>
    <property type="project" value="InterPro"/>
</dbReference>
<dbReference type="AlphaFoldDB" id="B7PRW9"/>
<evidence type="ECO:0000256" key="1">
    <source>
        <dbReference type="ARBA" id="ARBA00001971"/>
    </source>
</evidence>
<evidence type="ECO:0000256" key="5">
    <source>
        <dbReference type="ARBA" id="ARBA00022824"/>
    </source>
</evidence>
<feature type="binding site" description="axial binding residue" evidence="9">
    <location>
        <position position="337"/>
    </location>
    <ligand>
        <name>heme</name>
        <dbReference type="ChEBI" id="CHEBI:30413"/>
    </ligand>
    <ligandPart>
        <name>Fe</name>
        <dbReference type="ChEBI" id="CHEBI:18248"/>
    </ligandPart>
</feature>
<dbReference type="Proteomes" id="UP000001555">
    <property type="component" value="Unassembled WGS sequence"/>
</dbReference>
<keyword evidence="10 11" id="KW-0560">Oxidoreductase</keyword>
<evidence type="ECO:0000256" key="7">
    <source>
        <dbReference type="ARBA" id="ARBA00023033"/>
    </source>
</evidence>
<proteinExistence type="inferred from homology"/>
<keyword evidence="4 9" id="KW-0349">Heme</keyword>
<evidence type="ECO:0000313" key="11">
    <source>
        <dbReference type="EMBL" id="EEC09341.1"/>
    </source>
</evidence>
<dbReference type="EMBL" id="ABJB011106992">
    <property type="status" value="NOT_ANNOTATED_CDS"/>
    <property type="molecule type" value="Genomic_DNA"/>
</dbReference>
<comment type="similarity">
    <text evidence="3 10">Belongs to the cytochrome P450 family.</text>
</comment>
<dbReference type="PANTHER" id="PTHR24291">
    <property type="entry name" value="CYTOCHROME P450 FAMILY 4"/>
    <property type="match status" value="1"/>
</dbReference>
<gene>
    <name evidence="11" type="ORF">IscW_ISCW019906</name>
</gene>
<dbReference type="EMBL" id="ABJB010829234">
    <property type="status" value="NOT_ANNOTATED_CDS"/>
    <property type="molecule type" value="Genomic_DNA"/>
</dbReference>
<organism>
    <name type="scientific">Ixodes scapularis</name>
    <name type="common">Black-legged tick</name>
    <name type="synonym">Deer tick</name>
    <dbReference type="NCBI Taxonomy" id="6945"/>
    <lineage>
        <taxon>Eukaryota</taxon>
        <taxon>Metazoa</taxon>
        <taxon>Ecdysozoa</taxon>
        <taxon>Arthropoda</taxon>
        <taxon>Chelicerata</taxon>
        <taxon>Arachnida</taxon>
        <taxon>Acari</taxon>
        <taxon>Parasitiformes</taxon>
        <taxon>Ixodida</taxon>
        <taxon>Ixodoidea</taxon>
        <taxon>Ixodidae</taxon>
        <taxon>Ixodinae</taxon>
        <taxon>Ixodes</taxon>
    </lineage>
</organism>
<sequence length="398" mass="46448">TDEVWRFKRKLMTPAFHFRVLKNYMRIFNEHGDGLLKNICAAIDKAPKDPVRLFETTQKCAMDIIGVPSEYIENELYVCYNYRTGSVFRCLFFSAMFLLSTRSFSPWFWNQTIYDNSSDGKHYNGDIREMMEFTHSIMQQNSKLSDERIISKCLPHDNEFDFSVKNNTLMDLLMKKHRDDKRYTLNDVRMDIDSIIGAGNDSTTTAICWTLNLLGHNTDAQAKVHEELDEIFGSINDGEISADDLRRMKYLECCLKEALRLYPSFCVIGRLLDEDLIMDGHRVPKGVTCFVNIYSLHRNPKYFKDPEQFLPERFLSDENKSRHRFSYIPFSGGPKNCIGQKFAMIEMKLILAKVLRKCEVKSKIPLDRLKVAYEVITKDKGGNKIWIRRRTAFCSTLQ</sequence>
<dbReference type="InterPro" id="IPR001128">
    <property type="entry name" value="Cyt_P450"/>
</dbReference>
<dbReference type="PaxDb" id="6945-B7PRW9"/>
<name>B7PRW9_IXOSC</name>
<evidence type="ECO:0000256" key="4">
    <source>
        <dbReference type="ARBA" id="ARBA00022617"/>
    </source>
</evidence>
<dbReference type="Pfam" id="PF00067">
    <property type="entry name" value="p450"/>
    <property type="match status" value="1"/>
</dbReference>
<dbReference type="SUPFAM" id="SSF48264">
    <property type="entry name" value="Cytochrome P450"/>
    <property type="match status" value="1"/>
</dbReference>
<dbReference type="EMBL" id="DS775391">
    <property type="protein sequence ID" value="EEC09341.1"/>
    <property type="molecule type" value="Genomic_DNA"/>
</dbReference>
<evidence type="ECO:0000313" key="12">
    <source>
        <dbReference type="EnsemblMetazoa" id="ISCW019906-PA"/>
    </source>
</evidence>
<keyword evidence="13" id="KW-1185">Reference proteome</keyword>
<evidence type="ECO:0000313" key="13">
    <source>
        <dbReference type="Proteomes" id="UP000001555"/>
    </source>
</evidence>
<dbReference type="HOGENOM" id="CLU_001570_5_1_1"/>
<dbReference type="EMBL" id="ABJB010322978">
    <property type="status" value="NOT_ANNOTATED_CDS"/>
    <property type="molecule type" value="Genomic_DNA"/>
</dbReference>
<evidence type="ECO:0000256" key="2">
    <source>
        <dbReference type="ARBA" id="ARBA00004586"/>
    </source>
</evidence>
<evidence type="ECO:0000256" key="9">
    <source>
        <dbReference type="PIRSR" id="PIRSR602401-1"/>
    </source>
</evidence>
<evidence type="ECO:0000256" key="6">
    <source>
        <dbReference type="ARBA" id="ARBA00023004"/>
    </source>
</evidence>
<reference evidence="11 13" key="1">
    <citation type="submission" date="2008-03" db="EMBL/GenBank/DDBJ databases">
        <title>Annotation of Ixodes scapularis.</title>
        <authorList>
            <consortium name="Ixodes scapularis Genome Project Consortium"/>
            <person name="Caler E."/>
            <person name="Hannick L.I."/>
            <person name="Bidwell S."/>
            <person name="Joardar V."/>
            <person name="Thiagarajan M."/>
            <person name="Amedeo P."/>
            <person name="Galinsky K.J."/>
            <person name="Schobel S."/>
            <person name="Inman J."/>
            <person name="Hostetler J."/>
            <person name="Miller J."/>
            <person name="Hammond M."/>
            <person name="Megy K."/>
            <person name="Lawson D."/>
            <person name="Kodira C."/>
            <person name="Sutton G."/>
            <person name="Meyer J."/>
            <person name="Hill C.A."/>
            <person name="Birren B."/>
            <person name="Nene V."/>
            <person name="Collins F."/>
            <person name="Alarcon-Chaidez F."/>
            <person name="Wikel S."/>
            <person name="Strausberg R."/>
        </authorList>
    </citation>
    <scope>NUCLEOTIDE SEQUENCE [LARGE SCALE GENOMIC DNA]</scope>
    <source>
        <strain evidence="13">Wikel</strain>
        <strain evidence="11">Wikel colony</strain>
    </source>
</reference>
<keyword evidence="6 9" id="KW-0408">Iron</keyword>
<dbReference type="PRINTS" id="PR00463">
    <property type="entry name" value="EP450I"/>
</dbReference>
<keyword evidence="8" id="KW-0472">Membrane</keyword>
<dbReference type="PANTHER" id="PTHR24291:SF189">
    <property type="entry name" value="CYTOCHROME P450 4C3-RELATED"/>
    <property type="match status" value="1"/>
</dbReference>
<reference evidence="12" key="2">
    <citation type="submission" date="2020-05" db="UniProtKB">
        <authorList>
            <consortium name="EnsemblMetazoa"/>
        </authorList>
    </citation>
    <scope>IDENTIFICATION</scope>
    <source>
        <strain evidence="12">wikel</strain>
    </source>
</reference>
<feature type="non-terminal residue" evidence="11">
    <location>
        <position position="1"/>
    </location>
</feature>
<dbReference type="InterPro" id="IPR017972">
    <property type="entry name" value="Cyt_P450_CS"/>
</dbReference>
<keyword evidence="9 10" id="KW-0479">Metal-binding</keyword>
<comment type="subcellular location">
    <subcellularLocation>
        <location evidence="2">Endoplasmic reticulum membrane</location>
    </subcellularLocation>
</comment>
<keyword evidence="7 10" id="KW-0503">Monooxygenase</keyword>
<dbReference type="VEuPathDB" id="VectorBase:ISCI019906"/>
<evidence type="ECO:0000256" key="3">
    <source>
        <dbReference type="ARBA" id="ARBA00010617"/>
    </source>
</evidence>
<dbReference type="GO" id="GO:0005789">
    <property type="term" value="C:endoplasmic reticulum membrane"/>
    <property type="evidence" value="ECO:0007669"/>
    <property type="project" value="UniProtKB-SubCell"/>
</dbReference>
<evidence type="ECO:0000256" key="8">
    <source>
        <dbReference type="ARBA" id="ARBA00023136"/>
    </source>
</evidence>
<dbReference type="VEuPathDB" id="VectorBase:ISCP_038163"/>
<dbReference type="EC" id="1.14.14.1" evidence="11"/>
<dbReference type="OrthoDB" id="1470350at2759"/>
<dbReference type="GO" id="GO:0005506">
    <property type="term" value="F:iron ion binding"/>
    <property type="evidence" value="ECO:0007669"/>
    <property type="project" value="InterPro"/>
</dbReference>